<evidence type="ECO:0000313" key="3">
    <source>
        <dbReference type="Proteomes" id="UP000199546"/>
    </source>
</evidence>
<protein>
    <recommendedName>
        <fullName evidence="4">Nitroreductase family protein</fullName>
    </recommendedName>
</protein>
<feature type="compositionally biased region" description="Pro residues" evidence="1">
    <location>
        <begin position="271"/>
        <end position="280"/>
    </location>
</feature>
<reference evidence="3" key="1">
    <citation type="submission" date="2016-10" db="EMBL/GenBank/DDBJ databases">
        <authorList>
            <person name="Varghese N."/>
            <person name="Submissions S."/>
        </authorList>
    </citation>
    <scope>NUCLEOTIDE SEQUENCE [LARGE SCALE GENOMIC DNA]</scope>
    <source>
        <strain evidence="3">DSM 46136</strain>
    </source>
</reference>
<gene>
    <name evidence="2" type="ORF">SAMN05660657_01077</name>
</gene>
<proteinExistence type="predicted"/>
<organism evidence="2 3">
    <name type="scientific">Geodermatophilus amargosae</name>
    <dbReference type="NCBI Taxonomy" id="1296565"/>
    <lineage>
        <taxon>Bacteria</taxon>
        <taxon>Bacillati</taxon>
        <taxon>Actinomycetota</taxon>
        <taxon>Actinomycetes</taxon>
        <taxon>Geodermatophilales</taxon>
        <taxon>Geodermatophilaceae</taxon>
        <taxon>Geodermatophilus</taxon>
    </lineage>
</organism>
<dbReference type="EMBL" id="FPBA01000003">
    <property type="protein sequence ID" value="SFT50001.1"/>
    <property type="molecule type" value="Genomic_DNA"/>
</dbReference>
<feature type="region of interest" description="Disordered" evidence="1">
    <location>
        <begin position="215"/>
        <end position="280"/>
    </location>
</feature>
<feature type="compositionally biased region" description="Low complexity" evidence="1">
    <location>
        <begin position="240"/>
        <end position="266"/>
    </location>
</feature>
<keyword evidence="3" id="KW-1185">Reference proteome</keyword>
<dbReference type="AlphaFoldDB" id="A0A1I6YI65"/>
<dbReference type="Gene3D" id="3.40.109.10">
    <property type="entry name" value="NADH Oxidase"/>
    <property type="match status" value="1"/>
</dbReference>
<feature type="compositionally biased region" description="Basic and acidic residues" evidence="1">
    <location>
        <begin position="226"/>
        <end position="236"/>
    </location>
</feature>
<sequence>MDQQEWTRVVEAATRAPSIHNTQPWSFTADGDRLLVRTDPSRALRALDPSGRQRIVSGGVAVEFAVVALAATGRAAEVDLPPDPADPDLLATVTVTGPREPEERDRAPGAAIAERHTERAPFLSRAVPDEVVDRLQAIAGDLRVWLEPISGEDEEVATAFLVSRAEEIEQGEPEYLAELQQWMRTDPAAVDGIPVAAVPADDPSARPSNWSVRDFLVGSRSGDGPSGRDLDPDARRPRWSGRPSSSWAPTATTGRRGRPPAARWAGSCSRRPPPGWPPHR</sequence>
<evidence type="ECO:0008006" key="4">
    <source>
        <dbReference type="Google" id="ProtNLM"/>
    </source>
</evidence>
<dbReference type="InterPro" id="IPR000415">
    <property type="entry name" value="Nitroreductase-like"/>
</dbReference>
<evidence type="ECO:0000256" key="1">
    <source>
        <dbReference type="SAM" id="MobiDB-lite"/>
    </source>
</evidence>
<accession>A0A1I6YI65</accession>
<dbReference type="GO" id="GO:0016491">
    <property type="term" value="F:oxidoreductase activity"/>
    <property type="evidence" value="ECO:0007669"/>
    <property type="project" value="InterPro"/>
</dbReference>
<dbReference type="Proteomes" id="UP000199546">
    <property type="component" value="Unassembled WGS sequence"/>
</dbReference>
<dbReference type="SUPFAM" id="SSF55469">
    <property type="entry name" value="FMN-dependent nitroreductase-like"/>
    <property type="match status" value="1"/>
</dbReference>
<name>A0A1I6YI65_9ACTN</name>
<evidence type="ECO:0000313" key="2">
    <source>
        <dbReference type="EMBL" id="SFT50001.1"/>
    </source>
</evidence>
<dbReference type="OrthoDB" id="8156917at2"/>
<dbReference type="STRING" id="1296565.SAMN05660657_01077"/>
<dbReference type="RefSeq" id="WP_093578411.1">
    <property type="nucleotide sequence ID" value="NZ_FPBA01000003.1"/>
</dbReference>